<evidence type="ECO:0000313" key="8">
    <source>
        <dbReference type="Proteomes" id="UP000326198"/>
    </source>
</evidence>
<evidence type="ECO:0000259" key="6">
    <source>
        <dbReference type="PROSITE" id="PS50048"/>
    </source>
</evidence>
<dbReference type="Proteomes" id="UP000326198">
    <property type="component" value="Unassembled WGS sequence"/>
</dbReference>
<evidence type="ECO:0000256" key="1">
    <source>
        <dbReference type="ARBA" id="ARBA00023015"/>
    </source>
</evidence>
<proteinExistence type="predicted"/>
<gene>
    <name evidence="7" type="ORF">BDV26DRAFT_274586</name>
</gene>
<dbReference type="OrthoDB" id="4151048at2759"/>
<keyword evidence="2" id="KW-0238">DNA-binding</keyword>
<dbReference type="InterPro" id="IPR001138">
    <property type="entry name" value="Zn2Cys6_DnaBD"/>
</dbReference>
<dbReference type="CDD" id="cd00067">
    <property type="entry name" value="GAL4"/>
    <property type="match status" value="1"/>
</dbReference>
<sequence length="265" mass="29800">MNKRQASTPLAQECTTDNRPRKRVCKACDRCRSKKSKCDGESPCGRCTLDGTNCIYGERKSGREKVYPSGYAEMLEEQQRWLVDAVHKLYRHVTEGDGWPGTPLQCENDGHPLTHDILYHLGTLNQSKQSLLETTEGTTQDTEYRTSPESVDTTSDTTHTERFPSHISEDVLTHDSLAPPTATSLPLQNASFKTEPSMPQTPAGFFTPHIPMEDEGNFFPWRASQHWPDNPFDFNSTDFISGLDYMTTSFDDAFAPGVPNIYDPL</sequence>
<dbReference type="InterPro" id="IPR036864">
    <property type="entry name" value="Zn2-C6_fun-type_DNA-bd_sf"/>
</dbReference>
<evidence type="ECO:0000256" key="5">
    <source>
        <dbReference type="SAM" id="MobiDB-lite"/>
    </source>
</evidence>
<dbReference type="PANTHER" id="PTHR47655:SF3">
    <property type="entry name" value="ZN(II)2CYS6 TRANSCRIPTION FACTOR (EUROFUNG)"/>
    <property type="match status" value="1"/>
</dbReference>
<dbReference type="GO" id="GO:0009893">
    <property type="term" value="P:positive regulation of metabolic process"/>
    <property type="evidence" value="ECO:0007669"/>
    <property type="project" value="UniProtKB-ARBA"/>
</dbReference>
<protein>
    <recommendedName>
        <fullName evidence="6">Zn(2)-C6 fungal-type domain-containing protein</fullName>
    </recommendedName>
</protein>
<feature type="domain" description="Zn(2)-C6 fungal-type" evidence="6">
    <location>
        <begin position="27"/>
        <end position="56"/>
    </location>
</feature>
<evidence type="ECO:0000313" key="7">
    <source>
        <dbReference type="EMBL" id="KAE8372203.1"/>
    </source>
</evidence>
<dbReference type="GO" id="GO:0003677">
    <property type="term" value="F:DNA binding"/>
    <property type="evidence" value="ECO:0007669"/>
    <property type="project" value="UniProtKB-KW"/>
</dbReference>
<dbReference type="SMART" id="SM00066">
    <property type="entry name" value="GAL4"/>
    <property type="match status" value="1"/>
</dbReference>
<keyword evidence="1" id="KW-0805">Transcription regulation</keyword>
<dbReference type="AlphaFoldDB" id="A0A5N7AR41"/>
<dbReference type="Pfam" id="PF00172">
    <property type="entry name" value="Zn_clus"/>
    <property type="match status" value="1"/>
</dbReference>
<name>A0A5N7AR41_9EURO</name>
<dbReference type="Gene3D" id="4.10.240.10">
    <property type="entry name" value="Zn(2)-C6 fungal-type DNA-binding domain"/>
    <property type="match status" value="1"/>
</dbReference>
<dbReference type="PROSITE" id="PS00463">
    <property type="entry name" value="ZN2_CY6_FUNGAL_1"/>
    <property type="match status" value="1"/>
</dbReference>
<keyword evidence="3" id="KW-0804">Transcription</keyword>
<keyword evidence="4" id="KW-0539">Nucleus</keyword>
<dbReference type="PANTHER" id="PTHR47655">
    <property type="entry name" value="QUINIC ACID UTILIZATION ACTIVATOR"/>
    <property type="match status" value="1"/>
</dbReference>
<evidence type="ECO:0000256" key="3">
    <source>
        <dbReference type="ARBA" id="ARBA00023163"/>
    </source>
</evidence>
<dbReference type="EMBL" id="ML736370">
    <property type="protein sequence ID" value="KAE8372203.1"/>
    <property type="molecule type" value="Genomic_DNA"/>
</dbReference>
<feature type="compositionally biased region" description="Polar residues" evidence="5">
    <location>
        <begin position="133"/>
        <end position="157"/>
    </location>
</feature>
<evidence type="ECO:0000256" key="4">
    <source>
        <dbReference type="ARBA" id="ARBA00023242"/>
    </source>
</evidence>
<organism evidence="7 8">
    <name type="scientific">Aspergillus bertholletiae</name>
    <dbReference type="NCBI Taxonomy" id="1226010"/>
    <lineage>
        <taxon>Eukaryota</taxon>
        <taxon>Fungi</taxon>
        <taxon>Dikarya</taxon>
        <taxon>Ascomycota</taxon>
        <taxon>Pezizomycotina</taxon>
        <taxon>Eurotiomycetes</taxon>
        <taxon>Eurotiomycetidae</taxon>
        <taxon>Eurotiales</taxon>
        <taxon>Aspergillaceae</taxon>
        <taxon>Aspergillus</taxon>
        <taxon>Aspergillus subgen. Circumdati</taxon>
    </lineage>
</organism>
<dbReference type="PROSITE" id="PS50048">
    <property type="entry name" value="ZN2_CY6_FUNGAL_2"/>
    <property type="match status" value="1"/>
</dbReference>
<accession>A0A5N7AR41</accession>
<dbReference type="InterPro" id="IPR052783">
    <property type="entry name" value="Metabolic/Drug-Res_Regulator"/>
</dbReference>
<feature type="region of interest" description="Disordered" evidence="5">
    <location>
        <begin position="133"/>
        <end position="171"/>
    </location>
</feature>
<dbReference type="SUPFAM" id="SSF57701">
    <property type="entry name" value="Zn2/Cys6 DNA-binding domain"/>
    <property type="match status" value="1"/>
</dbReference>
<evidence type="ECO:0000256" key="2">
    <source>
        <dbReference type="ARBA" id="ARBA00023125"/>
    </source>
</evidence>
<dbReference type="GO" id="GO:0000981">
    <property type="term" value="F:DNA-binding transcription factor activity, RNA polymerase II-specific"/>
    <property type="evidence" value="ECO:0007669"/>
    <property type="project" value="InterPro"/>
</dbReference>
<feature type="compositionally biased region" description="Basic and acidic residues" evidence="5">
    <location>
        <begin position="158"/>
        <end position="171"/>
    </location>
</feature>
<dbReference type="GO" id="GO:0008270">
    <property type="term" value="F:zinc ion binding"/>
    <property type="evidence" value="ECO:0007669"/>
    <property type="project" value="InterPro"/>
</dbReference>
<keyword evidence="8" id="KW-1185">Reference proteome</keyword>
<reference evidence="7 8" key="1">
    <citation type="submission" date="2019-04" db="EMBL/GenBank/DDBJ databases">
        <title>Friends and foes A comparative genomics studyof 23 Aspergillus species from section Flavi.</title>
        <authorList>
            <consortium name="DOE Joint Genome Institute"/>
            <person name="Kjaerbolling I."/>
            <person name="Vesth T."/>
            <person name="Frisvad J.C."/>
            <person name="Nybo J.L."/>
            <person name="Theobald S."/>
            <person name="Kildgaard S."/>
            <person name="Isbrandt T."/>
            <person name="Kuo A."/>
            <person name="Sato A."/>
            <person name="Lyhne E.K."/>
            <person name="Kogle M.E."/>
            <person name="Wiebenga A."/>
            <person name="Kun R.S."/>
            <person name="Lubbers R.J."/>
            <person name="Makela M.R."/>
            <person name="Barry K."/>
            <person name="Chovatia M."/>
            <person name="Clum A."/>
            <person name="Daum C."/>
            <person name="Haridas S."/>
            <person name="He G."/>
            <person name="LaButti K."/>
            <person name="Lipzen A."/>
            <person name="Mondo S."/>
            <person name="Riley R."/>
            <person name="Salamov A."/>
            <person name="Simmons B.A."/>
            <person name="Magnuson J.K."/>
            <person name="Henrissat B."/>
            <person name="Mortensen U.H."/>
            <person name="Larsen T.O."/>
            <person name="Devries R.P."/>
            <person name="Grigoriev I.V."/>
            <person name="Machida M."/>
            <person name="Baker S.E."/>
            <person name="Andersen M.R."/>
        </authorList>
    </citation>
    <scope>NUCLEOTIDE SEQUENCE [LARGE SCALE GENOMIC DNA]</scope>
    <source>
        <strain evidence="7 8">IBT 29228</strain>
    </source>
</reference>